<evidence type="ECO:0000256" key="10">
    <source>
        <dbReference type="SAM" id="MobiDB-lite"/>
    </source>
</evidence>
<accession>A0AA87RDK1</accession>
<feature type="active site" description="Proton donor" evidence="8">
    <location>
        <position position="381"/>
    </location>
</feature>
<reference evidence="12 13" key="1">
    <citation type="submission" date="2019-07" db="EMBL/GenBank/DDBJ databases">
        <title>Whole genome shotgun sequence of Agrococcus baldri NBRC 103055.</title>
        <authorList>
            <person name="Hosoyama A."/>
            <person name="Uohara A."/>
            <person name="Ohji S."/>
            <person name="Ichikawa N."/>
        </authorList>
    </citation>
    <scope>NUCLEOTIDE SEQUENCE [LARGE SCALE GENOMIC DNA]</scope>
    <source>
        <strain evidence="12 13">NBRC 103055</strain>
    </source>
</reference>
<dbReference type="NCBIfam" id="TIGR01048">
    <property type="entry name" value="lysA"/>
    <property type="match status" value="1"/>
</dbReference>
<dbReference type="InterPro" id="IPR022657">
    <property type="entry name" value="De-COase2_CS"/>
</dbReference>
<name>A0AA87RDK1_9MICO</name>
<feature type="binding site" evidence="6">
    <location>
        <position position="382"/>
    </location>
    <ligand>
        <name>substrate</name>
    </ligand>
</feature>
<comment type="similarity">
    <text evidence="6">Belongs to the Orn/Lys/Arg decarboxylase class-II family. LysA subfamily.</text>
</comment>
<evidence type="ECO:0000256" key="3">
    <source>
        <dbReference type="ARBA" id="ARBA00022898"/>
    </source>
</evidence>
<dbReference type="Gene3D" id="2.40.37.10">
    <property type="entry name" value="Lyase, Ornithine Decarboxylase, Chain A, domain 1"/>
    <property type="match status" value="1"/>
</dbReference>
<feature type="binding site" evidence="6">
    <location>
        <position position="350"/>
    </location>
    <ligand>
        <name>substrate</name>
    </ligand>
</feature>
<dbReference type="PROSITE" id="PS00879">
    <property type="entry name" value="ODR_DC_2_2"/>
    <property type="match status" value="1"/>
</dbReference>
<evidence type="ECO:0000256" key="1">
    <source>
        <dbReference type="ARBA" id="ARBA00001933"/>
    </source>
</evidence>
<evidence type="ECO:0000313" key="13">
    <source>
        <dbReference type="Proteomes" id="UP000321749"/>
    </source>
</evidence>
<feature type="domain" description="Orn/DAP/Arg decarboxylase 2 N-terminal" evidence="11">
    <location>
        <begin position="69"/>
        <end position="313"/>
    </location>
</feature>
<comment type="caution">
    <text evidence="12">The sequence shown here is derived from an EMBL/GenBank/DDBJ whole genome shotgun (WGS) entry which is preliminary data.</text>
</comment>
<dbReference type="InterPro" id="IPR029066">
    <property type="entry name" value="PLP-binding_barrel"/>
</dbReference>
<dbReference type="EC" id="4.1.1.20" evidence="6 7"/>
<evidence type="ECO:0000256" key="8">
    <source>
        <dbReference type="PIRSR" id="PIRSR600183-50"/>
    </source>
</evidence>
<sequence length="485" mass="50255">MPHPLAPQLPDARDANALVDGVWPASAERVDGALNMGGVPVTDIAAQHGTPFLLVDETVARDRARRIREAFEAAFGSTGVDVYYAGKALLTADVARWMRAEGLRIDVCTGGELATALRAGVEPAAIGFHGNNKSELEIEAGVTAGIGTFIIDSPLEAERISAAASRAGRVQRVRLRISVGVHASTHEFLATSHEDQKFGIPLAEAAAVARRIRELPGLELVGLHTHIGSQIFDATGFAESARRMLALHAELGGTEPLPELNLGGGFGIAYTAADSPEPIETIASRLADAVRGAADELGIAVPRIAIEPGRWIVGPAGITVYTVGTVKPVRLGAGTRTYVSVDGGMGDNARPALYGAQYSARIASRASDAAPMLARVAGRHCESGDIVVDAEWLPADVAPGDLLAVAATGAYCHSLASNYNAAPRPPVLAVRGGEVRTLVRRESIDDLLARDAGLDTGLDPGLDPGLDAAADAPHADPDTDGAAPA</sequence>
<dbReference type="AlphaFoldDB" id="A0AA87RDK1"/>
<evidence type="ECO:0000313" key="12">
    <source>
        <dbReference type="EMBL" id="GEK80989.1"/>
    </source>
</evidence>
<evidence type="ECO:0000256" key="6">
    <source>
        <dbReference type="HAMAP-Rule" id="MF_02120"/>
    </source>
</evidence>
<dbReference type="RefSeq" id="WP_318279261.1">
    <property type="nucleotide sequence ID" value="NZ_BJUU01000017.1"/>
</dbReference>
<dbReference type="Proteomes" id="UP000321749">
    <property type="component" value="Unassembled WGS sequence"/>
</dbReference>
<keyword evidence="4 6" id="KW-0457">Lysine biosynthesis</keyword>
<dbReference type="GO" id="GO:0009089">
    <property type="term" value="P:lysine biosynthetic process via diaminopimelate"/>
    <property type="evidence" value="ECO:0007669"/>
    <property type="project" value="UniProtKB-UniRule"/>
</dbReference>
<organism evidence="12 13">
    <name type="scientific">Agrococcus baldri</name>
    <dbReference type="NCBI Taxonomy" id="153730"/>
    <lineage>
        <taxon>Bacteria</taxon>
        <taxon>Bacillati</taxon>
        <taxon>Actinomycetota</taxon>
        <taxon>Actinomycetes</taxon>
        <taxon>Micrococcales</taxon>
        <taxon>Microbacteriaceae</taxon>
        <taxon>Agrococcus</taxon>
    </lineage>
</organism>
<evidence type="ECO:0000256" key="7">
    <source>
        <dbReference type="NCBIfam" id="TIGR01048"/>
    </source>
</evidence>
<comment type="cofactor">
    <cofactor evidence="1 6 8 9">
        <name>pyridoxal 5'-phosphate</name>
        <dbReference type="ChEBI" id="CHEBI:597326"/>
    </cofactor>
</comment>
<feature type="modified residue" description="N6-(pyridoxal phosphate)lysine" evidence="6 8">
    <location>
        <position position="87"/>
    </location>
</feature>
<dbReference type="HAMAP" id="MF_02120">
    <property type="entry name" value="LysA"/>
    <property type="match status" value="1"/>
</dbReference>
<dbReference type="PRINTS" id="PR01181">
    <property type="entry name" value="DAPDCRBXLASE"/>
</dbReference>
<evidence type="ECO:0000256" key="9">
    <source>
        <dbReference type="RuleBase" id="RU003738"/>
    </source>
</evidence>
<dbReference type="SUPFAM" id="SSF50621">
    <property type="entry name" value="Alanine racemase C-terminal domain-like"/>
    <property type="match status" value="1"/>
</dbReference>
<dbReference type="InterPro" id="IPR009006">
    <property type="entry name" value="Ala_racemase/Decarboxylase_C"/>
</dbReference>
<feature type="binding site" evidence="6">
    <location>
        <position position="411"/>
    </location>
    <ligand>
        <name>pyridoxal 5'-phosphate</name>
        <dbReference type="ChEBI" id="CHEBI:597326"/>
    </ligand>
</feature>
<comment type="catalytic activity">
    <reaction evidence="6 9">
        <text>meso-2,6-diaminopimelate + H(+) = L-lysine + CO2</text>
        <dbReference type="Rhea" id="RHEA:15101"/>
        <dbReference type="ChEBI" id="CHEBI:15378"/>
        <dbReference type="ChEBI" id="CHEBI:16526"/>
        <dbReference type="ChEBI" id="CHEBI:32551"/>
        <dbReference type="ChEBI" id="CHEBI:57791"/>
        <dbReference type="EC" id="4.1.1.20"/>
    </reaction>
</comment>
<dbReference type="CDD" id="cd06828">
    <property type="entry name" value="PLPDE_III_DapDC"/>
    <property type="match status" value="1"/>
</dbReference>
<feature type="binding site" evidence="6">
    <location>
        <begin position="307"/>
        <end position="310"/>
    </location>
    <ligand>
        <name>pyridoxal 5'-phosphate</name>
        <dbReference type="ChEBI" id="CHEBI:597326"/>
    </ligand>
</feature>
<dbReference type="SUPFAM" id="SSF51419">
    <property type="entry name" value="PLP-binding barrel"/>
    <property type="match status" value="1"/>
</dbReference>
<evidence type="ECO:0000256" key="5">
    <source>
        <dbReference type="ARBA" id="ARBA00023239"/>
    </source>
</evidence>
<feature type="binding site" evidence="6">
    <location>
        <position position="411"/>
    </location>
    <ligand>
        <name>substrate</name>
    </ligand>
</feature>
<keyword evidence="3 6" id="KW-0663">Pyridoxal phosphate</keyword>
<evidence type="ECO:0000256" key="2">
    <source>
        <dbReference type="ARBA" id="ARBA00022793"/>
    </source>
</evidence>
<comment type="subunit">
    <text evidence="6">Homodimer.</text>
</comment>
<keyword evidence="13" id="KW-1185">Reference proteome</keyword>
<evidence type="ECO:0000259" key="11">
    <source>
        <dbReference type="Pfam" id="PF02784"/>
    </source>
</evidence>
<feature type="binding site" evidence="6">
    <location>
        <position position="354"/>
    </location>
    <ligand>
        <name>substrate</name>
    </ligand>
</feature>
<gene>
    <name evidence="6 12" type="primary">lysA</name>
    <name evidence="12" type="ORF">ABA31_23400</name>
</gene>
<dbReference type="InterPro" id="IPR022644">
    <property type="entry name" value="De-COase2_N"/>
</dbReference>
<dbReference type="FunFam" id="3.20.20.10:FF:000003">
    <property type="entry name" value="Diaminopimelate decarboxylase"/>
    <property type="match status" value="1"/>
</dbReference>
<comment type="pathway">
    <text evidence="6 9">Amino-acid biosynthesis; L-lysine biosynthesis via DAP pathway; L-lysine from DL-2,6-diaminopimelate: step 1/1.</text>
</comment>
<feature type="region of interest" description="Disordered" evidence="10">
    <location>
        <begin position="458"/>
        <end position="485"/>
    </location>
</feature>
<dbReference type="Pfam" id="PF02784">
    <property type="entry name" value="Orn_Arg_deC_N"/>
    <property type="match status" value="1"/>
</dbReference>
<dbReference type="PANTHER" id="PTHR43727:SF2">
    <property type="entry name" value="GROUP IV DECARBOXYLASE"/>
    <property type="match status" value="1"/>
</dbReference>
<dbReference type="Gene3D" id="3.20.20.10">
    <property type="entry name" value="Alanine racemase"/>
    <property type="match status" value="1"/>
</dbReference>
<dbReference type="PANTHER" id="PTHR43727">
    <property type="entry name" value="DIAMINOPIMELATE DECARBOXYLASE"/>
    <property type="match status" value="1"/>
</dbReference>
<protein>
    <recommendedName>
        <fullName evidence="6 7">Diaminopimelate decarboxylase</fullName>
        <shortName evidence="6">DAP decarboxylase</shortName>
        <shortName evidence="6">DAPDC</shortName>
        <ecNumber evidence="6 7">4.1.1.20</ecNumber>
    </recommendedName>
</protein>
<feature type="compositionally biased region" description="Low complexity" evidence="10">
    <location>
        <begin position="458"/>
        <end position="472"/>
    </location>
</feature>
<dbReference type="EMBL" id="BJUU01000017">
    <property type="protein sequence ID" value="GEK80989.1"/>
    <property type="molecule type" value="Genomic_DNA"/>
</dbReference>
<dbReference type="PRINTS" id="PR01179">
    <property type="entry name" value="ODADCRBXLASE"/>
</dbReference>
<comment type="function">
    <text evidence="6">Specifically catalyzes the decarboxylation of meso-diaminopimelate (meso-DAP) to L-lysine.</text>
</comment>
<dbReference type="InterPro" id="IPR022653">
    <property type="entry name" value="De-COase2_pyr-phos_BS"/>
</dbReference>
<evidence type="ECO:0000256" key="4">
    <source>
        <dbReference type="ARBA" id="ARBA00023154"/>
    </source>
</evidence>
<keyword evidence="2 6" id="KW-0210">Decarboxylase</keyword>
<dbReference type="PROSITE" id="PS00878">
    <property type="entry name" value="ODR_DC_2_1"/>
    <property type="match status" value="1"/>
</dbReference>
<dbReference type="InterPro" id="IPR002986">
    <property type="entry name" value="DAP_deCOOHase_LysA"/>
</dbReference>
<feature type="binding site" evidence="6">
    <location>
        <position position="265"/>
    </location>
    <ligand>
        <name>pyridoxal 5'-phosphate</name>
        <dbReference type="ChEBI" id="CHEBI:597326"/>
    </ligand>
</feature>
<keyword evidence="5 6" id="KW-0456">Lyase</keyword>
<dbReference type="GO" id="GO:0030170">
    <property type="term" value="F:pyridoxal phosphate binding"/>
    <property type="evidence" value="ECO:0007669"/>
    <property type="project" value="UniProtKB-UniRule"/>
</dbReference>
<keyword evidence="6" id="KW-0028">Amino-acid biosynthesis</keyword>
<dbReference type="GO" id="GO:0008836">
    <property type="term" value="F:diaminopimelate decarboxylase activity"/>
    <property type="evidence" value="ECO:0007669"/>
    <property type="project" value="UniProtKB-UniRule"/>
</dbReference>
<proteinExistence type="inferred from homology"/>
<feature type="binding site" evidence="6">
    <location>
        <position position="310"/>
    </location>
    <ligand>
        <name>substrate</name>
    </ligand>
</feature>
<dbReference type="InterPro" id="IPR000183">
    <property type="entry name" value="Orn/DAP/Arg_de-COase"/>
</dbReference>